<feature type="transmembrane region" description="Helical" evidence="1">
    <location>
        <begin position="29"/>
        <end position="54"/>
    </location>
</feature>
<dbReference type="EMBL" id="JABSTR010000008">
    <property type="protein sequence ID" value="KAH9377459.1"/>
    <property type="molecule type" value="Genomic_DNA"/>
</dbReference>
<evidence type="ECO:0000313" key="3">
    <source>
        <dbReference type="EMBL" id="KAH9377459.1"/>
    </source>
</evidence>
<dbReference type="PANTHER" id="PTHR11733:SF241">
    <property type="entry name" value="GH26575P-RELATED"/>
    <property type="match status" value="1"/>
</dbReference>
<dbReference type="InterPro" id="IPR018497">
    <property type="entry name" value="Peptidase_M13_C"/>
</dbReference>
<protein>
    <recommendedName>
        <fullName evidence="2">Peptidase M13 C-terminal domain-containing protein</fullName>
    </recommendedName>
</protein>
<dbReference type="PANTHER" id="PTHR11733">
    <property type="entry name" value="ZINC METALLOPROTEASE FAMILY M13 NEPRILYSIN-RELATED"/>
    <property type="match status" value="1"/>
</dbReference>
<comment type="caution">
    <text evidence="3">The sequence shown here is derived from an EMBL/GenBank/DDBJ whole genome shotgun (WGS) entry which is preliminary data.</text>
</comment>
<keyword evidence="1" id="KW-1133">Transmembrane helix</keyword>
<gene>
    <name evidence="3" type="ORF">HPB48_006297</name>
</gene>
<keyword evidence="1" id="KW-0472">Membrane</keyword>
<reference evidence="3 4" key="1">
    <citation type="journal article" date="2020" name="Cell">
        <title>Large-Scale Comparative Analyses of Tick Genomes Elucidate Their Genetic Diversity and Vector Capacities.</title>
        <authorList>
            <consortium name="Tick Genome and Microbiome Consortium (TIGMIC)"/>
            <person name="Jia N."/>
            <person name="Wang J."/>
            <person name="Shi W."/>
            <person name="Du L."/>
            <person name="Sun Y."/>
            <person name="Zhan W."/>
            <person name="Jiang J.F."/>
            <person name="Wang Q."/>
            <person name="Zhang B."/>
            <person name="Ji P."/>
            <person name="Bell-Sakyi L."/>
            <person name="Cui X.M."/>
            <person name="Yuan T.T."/>
            <person name="Jiang B.G."/>
            <person name="Yang W.F."/>
            <person name="Lam T.T."/>
            <person name="Chang Q.C."/>
            <person name="Ding S.J."/>
            <person name="Wang X.J."/>
            <person name="Zhu J.G."/>
            <person name="Ruan X.D."/>
            <person name="Zhao L."/>
            <person name="Wei J.T."/>
            <person name="Ye R.Z."/>
            <person name="Que T.C."/>
            <person name="Du C.H."/>
            <person name="Zhou Y.H."/>
            <person name="Cheng J.X."/>
            <person name="Dai P.F."/>
            <person name="Guo W.B."/>
            <person name="Han X.H."/>
            <person name="Huang E.J."/>
            <person name="Li L.F."/>
            <person name="Wei W."/>
            <person name="Gao Y.C."/>
            <person name="Liu J.Z."/>
            <person name="Shao H.Z."/>
            <person name="Wang X."/>
            <person name="Wang C.C."/>
            <person name="Yang T.C."/>
            <person name="Huo Q.B."/>
            <person name="Li W."/>
            <person name="Chen H.Y."/>
            <person name="Chen S.E."/>
            <person name="Zhou L.G."/>
            <person name="Ni X.B."/>
            <person name="Tian J.H."/>
            <person name="Sheng Y."/>
            <person name="Liu T."/>
            <person name="Pan Y.S."/>
            <person name="Xia L.Y."/>
            <person name="Li J."/>
            <person name="Zhao F."/>
            <person name="Cao W.C."/>
        </authorList>
    </citation>
    <scope>NUCLEOTIDE SEQUENCE [LARGE SCALE GENOMIC DNA]</scope>
    <source>
        <strain evidence="3">HaeL-2018</strain>
    </source>
</reference>
<dbReference type="Pfam" id="PF01431">
    <property type="entry name" value="Peptidase_M13"/>
    <property type="match status" value="1"/>
</dbReference>
<dbReference type="Gene3D" id="3.40.390.10">
    <property type="entry name" value="Collagenase (Catalytic Domain)"/>
    <property type="match status" value="1"/>
</dbReference>
<dbReference type="SUPFAM" id="SSF55486">
    <property type="entry name" value="Metalloproteases ('zincins'), catalytic domain"/>
    <property type="match status" value="1"/>
</dbReference>
<dbReference type="VEuPathDB" id="VectorBase:HLOH_061424"/>
<dbReference type="Proteomes" id="UP000821853">
    <property type="component" value="Unassembled WGS sequence"/>
</dbReference>
<keyword evidence="1" id="KW-0812">Transmembrane</keyword>
<dbReference type="GO" id="GO:0005886">
    <property type="term" value="C:plasma membrane"/>
    <property type="evidence" value="ECO:0007669"/>
    <property type="project" value="TreeGrafter"/>
</dbReference>
<name>A0A9J6GQ16_HAELO</name>
<evidence type="ECO:0000256" key="1">
    <source>
        <dbReference type="SAM" id="Phobius"/>
    </source>
</evidence>
<dbReference type="InterPro" id="IPR000718">
    <property type="entry name" value="Peptidase_M13"/>
</dbReference>
<evidence type="ECO:0000313" key="4">
    <source>
        <dbReference type="Proteomes" id="UP000821853"/>
    </source>
</evidence>
<organism evidence="3 4">
    <name type="scientific">Haemaphysalis longicornis</name>
    <name type="common">Bush tick</name>
    <dbReference type="NCBI Taxonomy" id="44386"/>
    <lineage>
        <taxon>Eukaryota</taxon>
        <taxon>Metazoa</taxon>
        <taxon>Ecdysozoa</taxon>
        <taxon>Arthropoda</taxon>
        <taxon>Chelicerata</taxon>
        <taxon>Arachnida</taxon>
        <taxon>Acari</taxon>
        <taxon>Parasitiformes</taxon>
        <taxon>Ixodida</taxon>
        <taxon>Ixodoidea</taxon>
        <taxon>Ixodidae</taxon>
        <taxon>Haemaphysalinae</taxon>
        <taxon>Haemaphysalis</taxon>
    </lineage>
</organism>
<accession>A0A9J6GQ16</accession>
<sequence length="700" mass="76027">MQPLAVESDEALLRELRLRRRNRILLRRFLDLSGVVAAGVTTVGAAGILVYFGLRSSLDPVLVDGGLRGSASCAVESARIGQLLASREADACQDFYAAVCDLGRGPSPVELEMGQKLMCVGTTKQTQKHPPRWRKATGVAAVASVLYFSCLSLMRSRTLPVEENMKAISAALKLNLETAFGKLDTPLAILKALSFLSNEGGLPSFVSLCRDTTGTLLLSVRRLLSVFLDDNTMADVFYAVSSALNVIDDDMGRRVRDLLETDRDLKRNWDLSSSVETVSLEELTGLRANLTEEDWSKLSLDVPTAPSSQTPSTVSVKGLSNVKLALTALFARMDQTSVAIYLLSHVLLPEEMLAVLARKEFTSCLRLVRFVFEDGWYAVAREPTPAEAAEASQELAIVAKAVGIVLKKHISQSPLSVDPDDLAEAVDKITHLIVSTPNATVVPYKAVSTMSARLRARLDKENLYKNLLEFRRYHAAAPSKPGPVFDEFGDPTLLFEGDADSSGRILMTRSALAPPFTCGDHFLNYAGLGAVVAQALLEAVGGPFCVGRRHGLGECGRNSSAATTRLDMVKTCLATNIKAINSSPSLESGVQDSELPLDSLAVSTAAFQVALEAGHENYSVHKKEEEPAFGVPAEVDMKFLIRYCYRLCERQLDENFSRSNPSLSARLQCNVAVMNTPMFAELFNCSQGDPMYATERCAVL</sequence>
<dbReference type="AlphaFoldDB" id="A0A9J6GQ16"/>
<evidence type="ECO:0000259" key="2">
    <source>
        <dbReference type="Pfam" id="PF01431"/>
    </source>
</evidence>
<dbReference type="GO" id="GO:0016485">
    <property type="term" value="P:protein processing"/>
    <property type="evidence" value="ECO:0007669"/>
    <property type="project" value="TreeGrafter"/>
</dbReference>
<dbReference type="PROSITE" id="PS51885">
    <property type="entry name" value="NEPRILYSIN"/>
    <property type="match status" value="1"/>
</dbReference>
<keyword evidence="4" id="KW-1185">Reference proteome</keyword>
<dbReference type="GO" id="GO:0004222">
    <property type="term" value="F:metalloendopeptidase activity"/>
    <property type="evidence" value="ECO:0007669"/>
    <property type="project" value="InterPro"/>
</dbReference>
<feature type="domain" description="Peptidase M13 C-terminal" evidence="2">
    <location>
        <begin position="606"/>
        <end position="699"/>
    </location>
</feature>
<dbReference type="InterPro" id="IPR024079">
    <property type="entry name" value="MetalloPept_cat_dom_sf"/>
</dbReference>
<proteinExistence type="predicted"/>